<name>A0A7D8Z0I7_9HELO</name>
<accession>A0A7D8Z0I7</accession>
<dbReference type="Proteomes" id="UP000481288">
    <property type="component" value="Unassembled WGS sequence"/>
</dbReference>
<comment type="caution">
    <text evidence="3">The sequence shown here is derived from an EMBL/GenBank/DDBJ whole genome shotgun (WGS) entry which is preliminary data.</text>
</comment>
<gene>
    <name evidence="3" type="ORF">LCER1_G005058</name>
</gene>
<dbReference type="InterPro" id="IPR055481">
    <property type="entry name" value="DUF7053"/>
</dbReference>
<feature type="region of interest" description="Disordered" evidence="1">
    <location>
        <begin position="309"/>
        <end position="361"/>
    </location>
</feature>
<dbReference type="PANTHER" id="PTHR38117">
    <property type="entry name" value="NACHT AND WD40 DOMAIN PROTEIN"/>
    <property type="match status" value="1"/>
</dbReference>
<feature type="compositionally biased region" description="Polar residues" evidence="1">
    <location>
        <begin position="259"/>
        <end position="271"/>
    </location>
</feature>
<dbReference type="PANTHER" id="PTHR38117:SF2">
    <property type="entry name" value="NACHT AND WD40 DOMAIN PROTEIN"/>
    <property type="match status" value="1"/>
</dbReference>
<evidence type="ECO:0000256" key="1">
    <source>
        <dbReference type="SAM" id="MobiDB-lite"/>
    </source>
</evidence>
<evidence type="ECO:0000313" key="3">
    <source>
        <dbReference type="EMBL" id="TVY53354.1"/>
    </source>
</evidence>
<organism evidence="3 4">
    <name type="scientific">Lachnellula cervina</name>
    <dbReference type="NCBI Taxonomy" id="1316786"/>
    <lineage>
        <taxon>Eukaryota</taxon>
        <taxon>Fungi</taxon>
        <taxon>Dikarya</taxon>
        <taxon>Ascomycota</taxon>
        <taxon>Pezizomycotina</taxon>
        <taxon>Leotiomycetes</taxon>
        <taxon>Helotiales</taxon>
        <taxon>Lachnaceae</taxon>
        <taxon>Lachnellula</taxon>
    </lineage>
</organism>
<dbReference type="Pfam" id="PF23155">
    <property type="entry name" value="DUF7053"/>
    <property type="match status" value="1"/>
</dbReference>
<sequence length="361" mass="39891">MSKRTVFTTVTPLPAGISRETVLETLHDHLEMIDLNPLVEERHPIKPPPKSTAEEYHCQWYSLTDRVKYLPAGLASGKVSYNACFHDLPIGLQTHVYAPMGLNIKGKWSLGGSLPGEPVAPVELGVGAPLQGLWIREDVDMKCNIMMTSFVKKTLKKAHASLVDRLLVKAQIVAAALKNQEWNNNAPLSASSQVSIQYAPSTSDFDSQSHYAVSPPAFNPYPHNPPPQSEHPAFRDRNDHDSSLYPRPLSTYSSTTSSQNGRSSYQDSLMGNHNAGARVSWQNLGANRRSPSMQHVDPAYHKANAYYHPDSLSQLPSEGPLYQQGYQVQGRRQSGRQDQKSMLGYPGPPPPPKSYNAAELE</sequence>
<evidence type="ECO:0000259" key="2">
    <source>
        <dbReference type="Pfam" id="PF23155"/>
    </source>
</evidence>
<feature type="domain" description="DUF7053" evidence="2">
    <location>
        <begin position="2"/>
        <end position="171"/>
    </location>
</feature>
<feature type="compositionally biased region" description="Pro residues" evidence="1">
    <location>
        <begin position="217"/>
        <end position="229"/>
    </location>
</feature>
<feature type="compositionally biased region" description="Low complexity" evidence="1">
    <location>
        <begin position="323"/>
        <end position="332"/>
    </location>
</feature>
<proteinExistence type="predicted"/>
<dbReference type="AlphaFoldDB" id="A0A7D8Z0I7"/>
<evidence type="ECO:0000313" key="4">
    <source>
        <dbReference type="Proteomes" id="UP000481288"/>
    </source>
</evidence>
<dbReference type="OrthoDB" id="3246050at2759"/>
<dbReference type="EMBL" id="QGMG01000465">
    <property type="protein sequence ID" value="TVY53354.1"/>
    <property type="molecule type" value="Genomic_DNA"/>
</dbReference>
<protein>
    <recommendedName>
        <fullName evidence="2">DUF7053 domain-containing protein</fullName>
    </recommendedName>
</protein>
<keyword evidence="4" id="KW-1185">Reference proteome</keyword>
<feature type="compositionally biased region" description="Basic and acidic residues" evidence="1">
    <location>
        <begin position="232"/>
        <end position="242"/>
    </location>
</feature>
<reference evidence="3 4" key="1">
    <citation type="submission" date="2018-05" db="EMBL/GenBank/DDBJ databases">
        <title>Whole genome sequencing for identification of molecular markers to develop diagnostic detection tools for the regulated plant pathogen Lachnellula willkommii.</title>
        <authorList>
            <person name="Giroux E."/>
            <person name="Bilodeau G."/>
        </authorList>
    </citation>
    <scope>NUCLEOTIDE SEQUENCE [LARGE SCALE GENOMIC DNA]</scope>
    <source>
        <strain evidence="3 4">CBS 625.97</strain>
    </source>
</reference>
<feature type="region of interest" description="Disordered" evidence="1">
    <location>
        <begin position="205"/>
        <end position="271"/>
    </location>
</feature>